<dbReference type="AlphaFoldDB" id="A0A7W7YHX8"/>
<keyword evidence="1" id="KW-1133">Transmembrane helix</keyword>
<name>A0A7W7YHX8_9BACT</name>
<gene>
    <name evidence="2" type="ORF">HNQ64_000745</name>
</gene>
<sequence>MNPNLLNAMNADPSSDASPLQMLPMLLLALWLFLQAMNGG</sequence>
<dbReference type="Proteomes" id="UP000534294">
    <property type="component" value="Unassembled WGS sequence"/>
</dbReference>
<keyword evidence="3" id="KW-1185">Reference proteome</keyword>
<evidence type="ECO:0000313" key="3">
    <source>
        <dbReference type="Proteomes" id="UP000534294"/>
    </source>
</evidence>
<proteinExistence type="predicted"/>
<protein>
    <submittedName>
        <fullName evidence="2">Uncharacterized protein</fullName>
    </submittedName>
</protein>
<dbReference type="EMBL" id="JACHIF010000001">
    <property type="protein sequence ID" value="MBB5036511.1"/>
    <property type="molecule type" value="Genomic_DNA"/>
</dbReference>
<organism evidence="2 3">
    <name type="scientific">Prosthecobacter dejongeii</name>
    <dbReference type="NCBI Taxonomy" id="48465"/>
    <lineage>
        <taxon>Bacteria</taxon>
        <taxon>Pseudomonadati</taxon>
        <taxon>Verrucomicrobiota</taxon>
        <taxon>Verrucomicrobiia</taxon>
        <taxon>Verrucomicrobiales</taxon>
        <taxon>Verrucomicrobiaceae</taxon>
        <taxon>Prosthecobacter</taxon>
    </lineage>
</organism>
<keyword evidence="1" id="KW-0472">Membrane</keyword>
<evidence type="ECO:0000256" key="1">
    <source>
        <dbReference type="SAM" id="Phobius"/>
    </source>
</evidence>
<keyword evidence="1" id="KW-0812">Transmembrane</keyword>
<dbReference type="RefSeq" id="WP_281382860.1">
    <property type="nucleotide sequence ID" value="NZ_JACHIF010000001.1"/>
</dbReference>
<accession>A0A7W7YHX8</accession>
<comment type="caution">
    <text evidence="2">The sequence shown here is derived from an EMBL/GenBank/DDBJ whole genome shotgun (WGS) entry which is preliminary data.</text>
</comment>
<evidence type="ECO:0000313" key="2">
    <source>
        <dbReference type="EMBL" id="MBB5036511.1"/>
    </source>
</evidence>
<feature type="transmembrane region" description="Helical" evidence="1">
    <location>
        <begin position="20"/>
        <end position="37"/>
    </location>
</feature>
<reference evidence="2 3" key="1">
    <citation type="submission" date="2020-08" db="EMBL/GenBank/DDBJ databases">
        <title>Genomic Encyclopedia of Type Strains, Phase IV (KMG-IV): sequencing the most valuable type-strain genomes for metagenomic binning, comparative biology and taxonomic classification.</title>
        <authorList>
            <person name="Goeker M."/>
        </authorList>
    </citation>
    <scope>NUCLEOTIDE SEQUENCE [LARGE SCALE GENOMIC DNA]</scope>
    <source>
        <strain evidence="2 3">DSM 12251</strain>
    </source>
</reference>